<name>A0ACC0UQG5_9AGAM</name>
<sequence length="91" mass="10774">MTARNTIILVHRWWNPALEDQTFDRAHRRLDQKALRQYLRAHDREYRSRSVSSHCRKQARSPPLHLAATGSKYLNLGHDVRLDRNDDSDVI</sequence>
<protein>
    <submittedName>
        <fullName evidence="1">Uncharacterized protein</fullName>
    </submittedName>
</protein>
<gene>
    <name evidence="1" type="ORF">F5148DRAFT_6880</name>
</gene>
<organism evidence="1 2">
    <name type="scientific">Russula earlei</name>
    <dbReference type="NCBI Taxonomy" id="71964"/>
    <lineage>
        <taxon>Eukaryota</taxon>
        <taxon>Fungi</taxon>
        <taxon>Dikarya</taxon>
        <taxon>Basidiomycota</taxon>
        <taxon>Agaricomycotina</taxon>
        <taxon>Agaricomycetes</taxon>
        <taxon>Russulales</taxon>
        <taxon>Russulaceae</taxon>
        <taxon>Russula</taxon>
    </lineage>
</organism>
<reference evidence="1" key="1">
    <citation type="submission" date="2021-03" db="EMBL/GenBank/DDBJ databases">
        <title>Evolutionary priming and transition to the ectomycorrhizal habit in an iconic lineage of mushroom-forming fungi: is preadaptation a requirement?</title>
        <authorList>
            <consortium name="DOE Joint Genome Institute"/>
            <person name="Looney B.P."/>
            <person name="Miyauchi S."/>
            <person name="Morin E."/>
            <person name="Drula E."/>
            <person name="Courty P.E."/>
            <person name="Chicoki N."/>
            <person name="Fauchery L."/>
            <person name="Kohler A."/>
            <person name="Kuo A."/>
            <person name="LaButti K."/>
            <person name="Pangilinan J."/>
            <person name="Lipzen A."/>
            <person name="Riley R."/>
            <person name="Andreopoulos W."/>
            <person name="He G."/>
            <person name="Johnson J."/>
            <person name="Barry K.W."/>
            <person name="Grigoriev I.V."/>
            <person name="Nagy L."/>
            <person name="Hibbett D."/>
            <person name="Henrissat B."/>
            <person name="Matheny P.B."/>
            <person name="Labbe J."/>
            <person name="Martin A.F."/>
        </authorList>
    </citation>
    <scope>NUCLEOTIDE SEQUENCE</scope>
    <source>
        <strain evidence="1">BPL698</strain>
    </source>
</reference>
<dbReference type="EMBL" id="JAGFNK010000001">
    <property type="protein sequence ID" value="KAI9513466.1"/>
    <property type="molecule type" value="Genomic_DNA"/>
</dbReference>
<keyword evidence="2" id="KW-1185">Reference proteome</keyword>
<evidence type="ECO:0000313" key="2">
    <source>
        <dbReference type="Proteomes" id="UP001207468"/>
    </source>
</evidence>
<proteinExistence type="predicted"/>
<dbReference type="Proteomes" id="UP001207468">
    <property type="component" value="Unassembled WGS sequence"/>
</dbReference>
<evidence type="ECO:0000313" key="1">
    <source>
        <dbReference type="EMBL" id="KAI9513466.1"/>
    </source>
</evidence>
<comment type="caution">
    <text evidence="1">The sequence shown here is derived from an EMBL/GenBank/DDBJ whole genome shotgun (WGS) entry which is preliminary data.</text>
</comment>
<accession>A0ACC0UQG5</accession>